<dbReference type="RefSeq" id="WP_258384615.1">
    <property type="nucleotide sequence ID" value="NZ_CP091430.1"/>
</dbReference>
<sequence length="308" mass="35845">MFLKLLISVSLLFTLTLDPTDGDPAPEWTNYELVAHGLGEIDSYTYTNTLEAFELNYGKGHRLFEVDLQLTSDNYLISRHDWEPYLYKRFEQEAPPEGLEGKPLTREAIKSLKVHKSYQILDFEELLGLLKKYPDVYFITDTKDMDSKLVEKQFQAMITAAGEDLSLLQRVIPQVYNQNMYHQVDAMFQFPSYIYTLYMSPDTQKQVLSFVKDNSRIDAVTMPETLAKSYFLKQLKRAGVKTYVHTINDTNKMHDYLRQGTYGFYTDSITYDEFETVRIEPAKSLNVWQAALKNIFLLPIVRPIMDLL</sequence>
<evidence type="ECO:0000313" key="2">
    <source>
        <dbReference type="EMBL" id="UVI28526.1"/>
    </source>
</evidence>
<evidence type="ECO:0000313" key="3">
    <source>
        <dbReference type="Proteomes" id="UP001057877"/>
    </source>
</evidence>
<reference evidence="2" key="1">
    <citation type="submission" date="2022-01" db="EMBL/GenBank/DDBJ databases">
        <title>Paenibacillus spongiae sp. nov., isolated from marine sponge.</title>
        <authorList>
            <person name="Li Z."/>
            <person name="Zhang M."/>
        </authorList>
    </citation>
    <scope>NUCLEOTIDE SEQUENCE</scope>
    <source>
        <strain evidence="2">PHS-Z3</strain>
    </source>
</reference>
<organism evidence="2 3">
    <name type="scientific">Paenibacillus spongiae</name>
    <dbReference type="NCBI Taxonomy" id="2909671"/>
    <lineage>
        <taxon>Bacteria</taxon>
        <taxon>Bacillati</taxon>
        <taxon>Bacillota</taxon>
        <taxon>Bacilli</taxon>
        <taxon>Bacillales</taxon>
        <taxon>Paenibacillaceae</taxon>
        <taxon>Paenibacillus</taxon>
    </lineage>
</organism>
<name>A0ABY5S3Q5_9BACL</name>
<feature type="domain" description="GP-PDE" evidence="1">
    <location>
        <begin position="47"/>
        <end position="269"/>
    </location>
</feature>
<dbReference type="SUPFAM" id="SSF51695">
    <property type="entry name" value="PLC-like phosphodiesterases"/>
    <property type="match status" value="1"/>
</dbReference>
<gene>
    <name evidence="2" type="ORF">L1F29_24195</name>
</gene>
<keyword evidence="3" id="KW-1185">Reference proteome</keyword>
<dbReference type="PANTHER" id="PTHR46211">
    <property type="entry name" value="GLYCEROPHOSPHORYL DIESTER PHOSPHODIESTERASE"/>
    <property type="match status" value="1"/>
</dbReference>
<dbReference type="PANTHER" id="PTHR46211:SF14">
    <property type="entry name" value="GLYCEROPHOSPHODIESTER PHOSPHODIESTERASE"/>
    <property type="match status" value="1"/>
</dbReference>
<dbReference type="Pfam" id="PF03009">
    <property type="entry name" value="GDPD"/>
    <property type="match status" value="1"/>
</dbReference>
<dbReference type="Gene3D" id="3.20.20.190">
    <property type="entry name" value="Phosphatidylinositol (PI) phosphodiesterase"/>
    <property type="match status" value="1"/>
</dbReference>
<protein>
    <submittedName>
        <fullName evidence="2">Glycerophosphodiester phosphodiesterase</fullName>
    </submittedName>
</protein>
<evidence type="ECO:0000259" key="1">
    <source>
        <dbReference type="Pfam" id="PF03009"/>
    </source>
</evidence>
<dbReference type="EMBL" id="CP091430">
    <property type="protein sequence ID" value="UVI28526.1"/>
    <property type="molecule type" value="Genomic_DNA"/>
</dbReference>
<dbReference type="Proteomes" id="UP001057877">
    <property type="component" value="Chromosome"/>
</dbReference>
<accession>A0ABY5S3Q5</accession>
<dbReference type="InterPro" id="IPR017946">
    <property type="entry name" value="PLC-like_Pdiesterase_TIM-brl"/>
</dbReference>
<dbReference type="CDD" id="cd08583">
    <property type="entry name" value="PI-PLCc_GDPD_SF_unchar1"/>
    <property type="match status" value="1"/>
</dbReference>
<proteinExistence type="predicted"/>
<dbReference type="InterPro" id="IPR030395">
    <property type="entry name" value="GP_PDE_dom"/>
</dbReference>